<keyword evidence="13" id="KW-0175">Coiled coil</keyword>
<keyword evidence="4" id="KW-0597">Phosphoprotein</keyword>
<dbReference type="InterPro" id="IPR005467">
    <property type="entry name" value="His_kinase_dom"/>
</dbReference>
<dbReference type="Gene3D" id="3.30.450.20">
    <property type="entry name" value="PAS domain"/>
    <property type="match status" value="1"/>
</dbReference>
<dbReference type="CDD" id="cd00082">
    <property type="entry name" value="HisKA"/>
    <property type="match status" value="1"/>
</dbReference>
<dbReference type="SUPFAM" id="SSF55785">
    <property type="entry name" value="PYP-like sensor domain (PAS domain)"/>
    <property type="match status" value="1"/>
</dbReference>
<dbReference type="InterPro" id="IPR035965">
    <property type="entry name" value="PAS-like_dom_sf"/>
</dbReference>
<dbReference type="PROSITE" id="PS50885">
    <property type="entry name" value="HAMP"/>
    <property type="match status" value="1"/>
</dbReference>
<dbReference type="GO" id="GO:0007234">
    <property type="term" value="P:osmosensory signaling via phosphorelay pathway"/>
    <property type="evidence" value="ECO:0007669"/>
    <property type="project" value="TreeGrafter"/>
</dbReference>
<evidence type="ECO:0000256" key="1">
    <source>
        <dbReference type="ARBA" id="ARBA00000085"/>
    </source>
</evidence>
<dbReference type="Pfam" id="PF02518">
    <property type="entry name" value="HATPase_c"/>
    <property type="match status" value="1"/>
</dbReference>
<comment type="catalytic activity">
    <reaction evidence="1">
        <text>ATP + protein L-histidine = ADP + protein N-phospho-L-histidine.</text>
        <dbReference type="EC" id="2.7.13.3"/>
    </reaction>
</comment>
<evidence type="ECO:0000259" key="16">
    <source>
        <dbReference type="PROSITE" id="PS50112"/>
    </source>
</evidence>
<dbReference type="InterPro" id="IPR003594">
    <property type="entry name" value="HATPase_dom"/>
</dbReference>
<evidence type="ECO:0000256" key="2">
    <source>
        <dbReference type="ARBA" id="ARBA00004141"/>
    </source>
</evidence>
<feature type="domain" description="PAS" evidence="16">
    <location>
        <begin position="253"/>
        <end position="328"/>
    </location>
</feature>
<dbReference type="PROSITE" id="PS50112">
    <property type="entry name" value="PAS"/>
    <property type="match status" value="1"/>
</dbReference>
<dbReference type="SMART" id="SM00387">
    <property type="entry name" value="HATPase_c"/>
    <property type="match status" value="1"/>
</dbReference>
<dbReference type="GO" id="GO:0000155">
    <property type="term" value="F:phosphorelay sensor kinase activity"/>
    <property type="evidence" value="ECO:0007669"/>
    <property type="project" value="InterPro"/>
</dbReference>
<evidence type="ECO:0000256" key="10">
    <source>
        <dbReference type="ARBA" id="ARBA00022989"/>
    </source>
</evidence>
<dbReference type="Gene3D" id="1.10.287.130">
    <property type="match status" value="1"/>
</dbReference>
<feature type="coiled-coil region" evidence="13">
    <location>
        <begin position="215"/>
        <end position="256"/>
    </location>
</feature>
<dbReference type="InterPro" id="IPR000014">
    <property type="entry name" value="PAS"/>
</dbReference>
<dbReference type="InterPro" id="IPR003661">
    <property type="entry name" value="HisK_dim/P_dom"/>
</dbReference>
<dbReference type="EC" id="2.7.13.3" evidence="3"/>
<dbReference type="PROSITE" id="PS50109">
    <property type="entry name" value="HIS_KIN"/>
    <property type="match status" value="1"/>
</dbReference>
<dbReference type="Pfam" id="PF00672">
    <property type="entry name" value="HAMP"/>
    <property type="match status" value="1"/>
</dbReference>
<keyword evidence="6 14" id="KW-0812">Transmembrane</keyword>
<evidence type="ECO:0000256" key="6">
    <source>
        <dbReference type="ARBA" id="ARBA00022692"/>
    </source>
</evidence>
<dbReference type="SUPFAM" id="SSF158472">
    <property type="entry name" value="HAMP domain-like"/>
    <property type="match status" value="1"/>
</dbReference>
<dbReference type="InterPro" id="IPR036097">
    <property type="entry name" value="HisK_dim/P_sf"/>
</dbReference>
<dbReference type="GO" id="GO:0005524">
    <property type="term" value="F:ATP binding"/>
    <property type="evidence" value="ECO:0007669"/>
    <property type="project" value="UniProtKB-KW"/>
</dbReference>
<evidence type="ECO:0000256" key="13">
    <source>
        <dbReference type="SAM" id="Coils"/>
    </source>
</evidence>
<dbReference type="CDD" id="cd00130">
    <property type="entry name" value="PAS"/>
    <property type="match status" value="1"/>
</dbReference>
<dbReference type="Gene3D" id="3.30.565.10">
    <property type="entry name" value="Histidine kinase-like ATPase, C-terminal domain"/>
    <property type="match status" value="1"/>
</dbReference>
<comment type="subcellular location">
    <subcellularLocation>
        <location evidence="2">Membrane</location>
        <topology evidence="2">Multi-pass membrane protein</topology>
    </subcellularLocation>
</comment>
<protein>
    <recommendedName>
        <fullName evidence="3">histidine kinase</fullName>
        <ecNumber evidence="3">2.7.13.3</ecNumber>
    </recommendedName>
</protein>
<dbReference type="CDD" id="cd06225">
    <property type="entry name" value="HAMP"/>
    <property type="match status" value="1"/>
</dbReference>
<feature type="transmembrane region" description="Helical" evidence="14">
    <location>
        <begin position="17"/>
        <end position="38"/>
    </location>
</feature>
<dbReference type="GO" id="GO:0030295">
    <property type="term" value="F:protein kinase activator activity"/>
    <property type="evidence" value="ECO:0007669"/>
    <property type="project" value="TreeGrafter"/>
</dbReference>
<dbReference type="Gene3D" id="6.10.340.10">
    <property type="match status" value="1"/>
</dbReference>
<dbReference type="GO" id="GO:0000156">
    <property type="term" value="F:phosphorelay response regulator activity"/>
    <property type="evidence" value="ECO:0007669"/>
    <property type="project" value="TreeGrafter"/>
</dbReference>
<evidence type="ECO:0000259" key="15">
    <source>
        <dbReference type="PROSITE" id="PS50109"/>
    </source>
</evidence>
<evidence type="ECO:0000259" key="17">
    <source>
        <dbReference type="PROSITE" id="PS50885"/>
    </source>
</evidence>
<keyword evidence="12 14" id="KW-0472">Membrane</keyword>
<dbReference type="InterPro" id="IPR036890">
    <property type="entry name" value="HATPase_C_sf"/>
</dbReference>
<keyword evidence="8" id="KW-0418">Kinase</keyword>
<dbReference type="SUPFAM" id="SSF47384">
    <property type="entry name" value="Homodimeric domain of signal transducing histidine kinase"/>
    <property type="match status" value="1"/>
</dbReference>
<feature type="transmembrane region" description="Helical" evidence="14">
    <location>
        <begin position="155"/>
        <end position="173"/>
    </location>
</feature>
<evidence type="ECO:0000256" key="8">
    <source>
        <dbReference type="ARBA" id="ARBA00022777"/>
    </source>
</evidence>
<proteinExistence type="predicted"/>
<feature type="domain" description="Histidine kinase" evidence="15">
    <location>
        <begin position="431"/>
        <end position="661"/>
    </location>
</feature>
<dbReference type="RefSeq" id="WP_173764400.1">
    <property type="nucleotide sequence ID" value="NZ_CP048836.1"/>
</dbReference>
<dbReference type="SUPFAM" id="SSF55874">
    <property type="entry name" value="ATPase domain of HSP90 chaperone/DNA topoisomerase II/histidine kinase"/>
    <property type="match status" value="1"/>
</dbReference>
<evidence type="ECO:0000256" key="3">
    <source>
        <dbReference type="ARBA" id="ARBA00012438"/>
    </source>
</evidence>
<evidence type="ECO:0000256" key="12">
    <source>
        <dbReference type="ARBA" id="ARBA00023136"/>
    </source>
</evidence>
<dbReference type="PRINTS" id="PR00344">
    <property type="entry name" value="BCTRLSENSOR"/>
</dbReference>
<accession>A0A6C1B2Z0</accession>
<evidence type="ECO:0000256" key="5">
    <source>
        <dbReference type="ARBA" id="ARBA00022679"/>
    </source>
</evidence>
<evidence type="ECO:0000313" key="18">
    <source>
        <dbReference type="EMBL" id="QID17235.1"/>
    </source>
</evidence>
<keyword evidence="10 14" id="KW-1133">Transmembrane helix</keyword>
<feature type="domain" description="HAMP" evidence="17">
    <location>
        <begin position="175"/>
        <end position="227"/>
    </location>
</feature>
<dbReference type="InterPro" id="IPR050351">
    <property type="entry name" value="BphY/WalK/GraS-like"/>
</dbReference>
<dbReference type="PANTHER" id="PTHR42878:SF7">
    <property type="entry name" value="SENSOR HISTIDINE KINASE GLRK"/>
    <property type="match status" value="1"/>
</dbReference>
<sequence>MSPVSEKHHKYHSLRRLALITVGLGILLPALLIGTWSLKQRHDQELTLLVDTLPNQYADMLAQAAAAPMWNFNREAAATLTEAIMRNPDIVRVRLEELDGTVFAEQRAGAAPEPDTSRDVRRLVVHGNDPIGAAIVTVNTTNVDGRIHRDINASIVTLLLQVLISVWIVFILLDQRVIHPIQRLRRDAVRLARGELDEPLYWERNDEIGQLAGGLDTMRQELRDLIAEIDQKNACLQQELQERISTENALRHAEEKFRILFNASPIAIGVARRDLDYAFVEVNDQWVRQFGFSREESLGKTGVDLGIWTDPADRRRIIDQIEATGNVGVHDAWVKAKGARAPFLCRFTGRTVEYGDQTLALVSQQDITAIHRHEQDMAALNKLLEERVRERTEALTRSNEDLRSAIDKLEHARSELRQRETLASLGALVAGIAHELNTPIGNSIIAASTLKDLAAELSEQVGDDTTGGAIPRLVERTDTTAAIVMRNLARAAELVNSFKLVAIDQVSERRRRFDLAEMVAETLTTLGPGIRASGHTVTQDIPPDIPMDSTPGALAQVLGNLINNALQHAFADRVRGTVTIDARRQGDERVVIRVCDDGCGISETDLERIFTPFFSTRTDHGGGLGLNICEDLVKEMLGGQLRVESTPGAGTCFIVELPLKAPDGAGKQE</sequence>
<gene>
    <name evidence="18" type="ORF">G3580_06000</name>
</gene>
<keyword evidence="19" id="KW-1185">Reference proteome</keyword>
<dbReference type="EMBL" id="CP048836">
    <property type="protein sequence ID" value="QID17235.1"/>
    <property type="molecule type" value="Genomic_DNA"/>
</dbReference>
<keyword evidence="7" id="KW-0547">Nucleotide-binding</keyword>
<dbReference type="PANTHER" id="PTHR42878">
    <property type="entry name" value="TWO-COMPONENT HISTIDINE KINASE"/>
    <property type="match status" value="1"/>
</dbReference>
<keyword evidence="11" id="KW-0902">Two-component regulatory system</keyword>
<reference evidence="18 19" key="1">
    <citation type="submission" date="2020-02" db="EMBL/GenBank/DDBJ databases">
        <title>Nitrogenibacter mangrovi gen. nov., sp. nov. isolated from mangrove sediment, a denitrifying betaproteobacterium.</title>
        <authorList>
            <person name="Liao H."/>
            <person name="Tian Y."/>
        </authorList>
    </citation>
    <scope>NUCLEOTIDE SEQUENCE [LARGE SCALE GENOMIC DNA]</scope>
    <source>
        <strain evidence="18 19">M9-3-2</strain>
    </source>
</reference>
<evidence type="ECO:0000313" key="19">
    <source>
        <dbReference type="Proteomes" id="UP000501991"/>
    </source>
</evidence>
<organism evidence="18 19">
    <name type="scientific">Nitrogeniibacter mangrovi</name>
    <dbReference type="NCBI Taxonomy" id="2016596"/>
    <lineage>
        <taxon>Bacteria</taxon>
        <taxon>Pseudomonadati</taxon>
        <taxon>Pseudomonadota</taxon>
        <taxon>Betaproteobacteria</taxon>
        <taxon>Rhodocyclales</taxon>
        <taxon>Zoogloeaceae</taxon>
        <taxon>Nitrogeniibacter</taxon>
    </lineage>
</organism>
<dbReference type="Proteomes" id="UP000501991">
    <property type="component" value="Chromosome"/>
</dbReference>
<evidence type="ECO:0000256" key="7">
    <source>
        <dbReference type="ARBA" id="ARBA00022741"/>
    </source>
</evidence>
<dbReference type="GO" id="GO:0016020">
    <property type="term" value="C:membrane"/>
    <property type="evidence" value="ECO:0007669"/>
    <property type="project" value="UniProtKB-SubCell"/>
</dbReference>
<name>A0A6C1B2Z0_9RHOO</name>
<dbReference type="InterPro" id="IPR004358">
    <property type="entry name" value="Sig_transdc_His_kin-like_C"/>
</dbReference>
<evidence type="ECO:0000256" key="14">
    <source>
        <dbReference type="SAM" id="Phobius"/>
    </source>
</evidence>
<dbReference type="AlphaFoldDB" id="A0A6C1B2Z0"/>
<dbReference type="KEGG" id="azq:G3580_06000"/>
<keyword evidence="9" id="KW-0067">ATP-binding</keyword>
<dbReference type="InterPro" id="IPR003660">
    <property type="entry name" value="HAMP_dom"/>
</dbReference>
<dbReference type="SMART" id="SM00304">
    <property type="entry name" value="HAMP"/>
    <property type="match status" value="1"/>
</dbReference>
<dbReference type="SMART" id="SM00091">
    <property type="entry name" value="PAS"/>
    <property type="match status" value="1"/>
</dbReference>
<evidence type="ECO:0000256" key="11">
    <source>
        <dbReference type="ARBA" id="ARBA00023012"/>
    </source>
</evidence>
<evidence type="ECO:0000256" key="9">
    <source>
        <dbReference type="ARBA" id="ARBA00022840"/>
    </source>
</evidence>
<feature type="coiled-coil region" evidence="13">
    <location>
        <begin position="370"/>
        <end position="419"/>
    </location>
</feature>
<evidence type="ECO:0000256" key="4">
    <source>
        <dbReference type="ARBA" id="ARBA00022553"/>
    </source>
</evidence>
<keyword evidence="5" id="KW-0808">Transferase</keyword>
<dbReference type="NCBIfam" id="TIGR00229">
    <property type="entry name" value="sensory_box"/>
    <property type="match status" value="1"/>
</dbReference>